<sequence length="110" mass="12307">SPASSESRHRDRSPSSAPASTQAKRAGSADQVHKMERIMARAGSLSDRHLVRFLELLHKLRVEQDPDRAQVITDEAVDQVENDGEYACNLSVLNPDAIDQLWAFVREVRV</sequence>
<evidence type="ECO:0000313" key="1">
    <source>
        <dbReference type="EMBL" id="KAJ2888997.1"/>
    </source>
</evidence>
<name>A0ACC1LX47_9FUNG</name>
<keyword evidence="2" id="KW-1185">Reference proteome</keyword>
<dbReference type="EMBL" id="JANBVB010001954">
    <property type="protein sequence ID" value="KAJ2888997.1"/>
    <property type="molecule type" value="Genomic_DNA"/>
</dbReference>
<protein>
    <submittedName>
        <fullName evidence="1">Uncharacterized protein</fullName>
    </submittedName>
</protein>
<evidence type="ECO:0000313" key="2">
    <source>
        <dbReference type="Proteomes" id="UP001139981"/>
    </source>
</evidence>
<reference evidence="1" key="1">
    <citation type="submission" date="2022-07" db="EMBL/GenBank/DDBJ databases">
        <title>Phylogenomic reconstructions and comparative analyses of Kickxellomycotina fungi.</title>
        <authorList>
            <person name="Reynolds N.K."/>
            <person name="Stajich J.E."/>
            <person name="Barry K."/>
            <person name="Grigoriev I.V."/>
            <person name="Crous P."/>
            <person name="Smith M.E."/>
        </authorList>
    </citation>
    <scope>NUCLEOTIDE SEQUENCE</scope>
    <source>
        <strain evidence="1">CBS 190363</strain>
    </source>
</reference>
<gene>
    <name evidence="1" type="ORF">IWW38_004850</name>
</gene>
<comment type="caution">
    <text evidence="1">The sequence shown here is derived from an EMBL/GenBank/DDBJ whole genome shotgun (WGS) entry which is preliminary data.</text>
</comment>
<dbReference type="Proteomes" id="UP001139981">
    <property type="component" value="Unassembled WGS sequence"/>
</dbReference>
<accession>A0ACC1LX47</accession>
<organism evidence="1 2">
    <name type="scientific">Coemansia aciculifera</name>
    <dbReference type="NCBI Taxonomy" id="417176"/>
    <lineage>
        <taxon>Eukaryota</taxon>
        <taxon>Fungi</taxon>
        <taxon>Fungi incertae sedis</taxon>
        <taxon>Zoopagomycota</taxon>
        <taxon>Kickxellomycotina</taxon>
        <taxon>Kickxellomycetes</taxon>
        <taxon>Kickxellales</taxon>
        <taxon>Kickxellaceae</taxon>
        <taxon>Coemansia</taxon>
    </lineage>
</organism>
<feature type="non-terminal residue" evidence="1">
    <location>
        <position position="1"/>
    </location>
</feature>
<proteinExistence type="predicted"/>